<evidence type="ECO:0000256" key="2">
    <source>
        <dbReference type="ARBA" id="ARBA00022475"/>
    </source>
</evidence>
<name>A0A9D1JB46_9FIRM</name>
<reference evidence="8" key="1">
    <citation type="submission" date="2020-10" db="EMBL/GenBank/DDBJ databases">
        <authorList>
            <person name="Gilroy R."/>
        </authorList>
    </citation>
    <scope>NUCLEOTIDE SEQUENCE</scope>
    <source>
        <strain evidence="8">ChiSjej5B23-6657</strain>
    </source>
</reference>
<sequence length="229" mass="24834">MKTTITKFFKKITEGLTVKHVLFIMAGAAIYSFGIHNIHQRVDITEGGVIGLMLLAEHWLGFSPALITPVLDVACYLLAFRYLGKKFIRTSILSTACVSLCYGIWERFPFLLPDLSDHPLAAALLGGAFVGAGVGIIVRQGGSSGGDDALALAISRISHCRLSKAYLFTDITVLLLSLSYIPLQRIAFSLITVTVSSLLIDRIADFHSTSDPAPSHNRRSRNSDTGLPD</sequence>
<keyword evidence="5 7" id="KW-0472">Membrane</keyword>
<evidence type="ECO:0000256" key="6">
    <source>
        <dbReference type="SAM" id="MobiDB-lite"/>
    </source>
</evidence>
<feature type="transmembrane region" description="Helical" evidence="7">
    <location>
        <begin position="120"/>
        <end position="138"/>
    </location>
</feature>
<evidence type="ECO:0000256" key="4">
    <source>
        <dbReference type="ARBA" id="ARBA00022989"/>
    </source>
</evidence>
<evidence type="ECO:0000256" key="5">
    <source>
        <dbReference type="ARBA" id="ARBA00023136"/>
    </source>
</evidence>
<dbReference type="AlphaFoldDB" id="A0A9D1JB46"/>
<reference evidence="8" key="2">
    <citation type="journal article" date="2021" name="PeerJ">
        <title>Extensive microbial diversity within the chicken gut microbiome revealed by metagenomics and culture.</title>
        <authorList>
            <person name="Gilroy R."/>
            <person name="Ravi A."/>
            <person name="Getino M."/>
            <person name="Pursley I."/>
            <person name="Horton D.L."/>
            <person name="Alikhan N.F."/>
            <person name="Baker D."/>
            <person name="Gharbi K."/>
            <person name="Hall N."/>
            <person name="Watson M."/>
            <person name="Adriaenssens E.M."/>
            <person name="Foster-Nyarko E."/>
            <person name="Jarju S."/>
            <person name="Secka A."/>
            <person name="Antonio M."/>
            <person name="Oren A."/>
            <person name="Chaudhuri R.R."/>
            <person name="La Ragione R."/>
            <person name="Hildebrand F."/>
            <person name="Pallen M.J."/>
        </authorList>
    </citation>
    <scope>NUCLEOTIDE SEQUENCE</scope>
    <source>
        <strain evidence="8">ChiSjej5B23-6657</strain>
    </source>
</reference>
<evidence type="ECO:0000313" key="8">
    <source>
        <dbReference type="EMBL" id="HIR70639.1"/>
    </source>
</evidence>
<evidence type="ECO:0000256" key="1">
    <source>
        <dbReference type="ARBA" id="ARBA00004651"/>
    </source>
</evidence>
<accession>A0A9D1JB46</accession>
<keyword evidence="4 7" id="KW-1133">Transmembrane helix</keyword>
<organism evidence="8 9">
    <name type="scientific">Candidatus Pullilachnospira gallistercoris</name>
    <dbReference type="NCBI Taxonomy" id="2840911"/>
    <lineage>
        <taxon>Bacteria</taxon>
        <taxon>Bacillati</taxon>
        <taxon>Bacillota</taxon>
        <taxon>Clostridia</taxon>
        <taxon>Lachnospirales</taxon>
        <taxon>Lachnospiraceae</taxon>
        <taxon>Lachnospiraceae incertae sedis</taxon>
        <taxon>Candidatus Pullilachnospira</taxon>
    </lineage>
</organism>
<dbReference type="InterPro" id="IPR003740">
    <property type="entry name" value="YitT"/>
</dbReference>
<dbReference type="EMBL" id="DVHM01000082">
    <property type="protein sequence ID" value="HIR70639.1"/>
    <property type="molecule type" value="Genomic_DNA"/>
</dbReference>
<dbReference type="PANTHER" id="PTHR33545">
    <property type="entry name" value="UPF0750 MEMBRANE PROTEIN YITT-RELATED"/>
    <property type="match status" value="1"/>
</dbReference>
<dbReference type="Proteomes" id="UP000823912">
    <property type="component" value="Unassembled WGS sequence"/>
</dbReference>
<feature type="transmembrane region" description="Helical" evidence="7">
    <location>
        <begin position="87"/>
        <end position="105"/>
    </location>
</feature>
<feature type="transmembrane region" description="Helical" evidence="7">
    <location>
        <begin position="21"/>
        <end position="39"/>
    </location>
</feature>
<keyword evidence="3 7" id="KW-0812">Transmembrane</keyword>
<dbReference type="InterPro" id="IPR051461">
    <property type="entry name" value="UPF0750_membrane"/>
</dbReference>
<gene>
    <name evidence="8" type="ORF">IAA55_05095</name>
</gene>
<comment type="subcellular location">
    <subcellularLocation>
        <location evidence="1">Cell membrane</location>
        <topology evidence="1">Multi-pass membrane protein</topology>
    </subcellularLocation>
</comment>
<dbReference type="PANTHER" id="PTHR33545:SF10">
    <property type="entry name" value="UPF0750 MEMBRANE PROTEIN YPJC"/>
    <property type="match status" value="1"/>
</dbReference>
<proteinExistence type="predicted"/>
<evidence type="ECO:0000256" key="7">
    <source>
        <dbReference type="SAM" id="Phobius"/>
    </source>
</evidence>
<protein>
    <submittedName>
        <fullName evidence="8">YitT family protein</fullName>
    </submittedName>
</protein>
<keyword evidence="2" id="KW-1003">Cell membrane</keyword>
<dbReference type="GO" id="GO:0005886">
    <property type="term" value="C:plasma membrane"/>
    <property type="evidence" value="ECO:0007669"/>
    <property type="project" value="UniProtKB-SubCell"/>
</dbReference>
<evidence type="ECO:0000313" key="9">
    <source>
        <dbReference type="Proteomes" id="UP000823912"/>
    </source>
</evidence>
<evidence type="ECO:0000256" key="3">
    <source>
        <dbReference type="ARBA" id="ARBA00022692"/>
    </source>
</evidence>
<feature type="region of interest" description="Disordered" evidence="6">
    <location>
        <begin position="210"/>
        <end position="229"/>
    </location>
</feature>
<feature type="transmembrane region" description="Helical" evidence="7">
    <location>
        <begin position="59"/>
        <end position="80"/>
    </location>
</feature>
<comment type="caution">
    <text evidence="8">The sequence shown here is derived from an EMBL/GenBank/DDBJ whole genome shotgun (WGS) entry which is preliminary data.</text>
</comment>
<dbReference type="Pfam" id="PF02588">
    <property type="entry name" value="YitT_membrane"/>
    <property type="match status" value="1"/>
</dbReference>